<dbReference type="PANTHER" id="PTHR48418:SF1">
    <property type="entry name" value="TRNA WYBUTOSINE-SYNTHESIZING PROTEIN 3"/>
    <property type="match status" value="1"/>
</dbReference>
<evidence type="ECO:0000256" key="1">
    <source>
        <dbReference type="ARBA" id="ARBA00004797"/>
    </source>
</evidence>
<evidence type="ECO:0000256" key="9">
    <source>
        <dbReference type="ARBA" id="ARBA00025378"/>
    </source>
</evidence>
<keyword evidence="6" id="KW-0808">Transferase</keyword>
<dbReference type="EMBL" id="HADW01016188">
    <property type="protein sequence ID" value="SBP17588.1"/>
    <property type="molecule type" value="Transcribed_RNA"/>
</dbReference>
<evidence type="ECO:0000256" key="11">
    <source>
        <dbReference type="ARBA" id="ARBA00049202"/>
    </source>
</evidence>
<dbReference type="PANTHER" id="PTHR48418">
    <property type="entry name" value="TRNA WYBUTOSINE-SYNTHESIZING PROTEIN 3"/>
    <property type="match status" value="1"/>
</dbReference>
<dbReference type="FunFam" id="3.30.1960.10:FF:000001">
    <property type="entry name" value="tRNA wybutosine-synthesizing protein 3 homolog"/>
    <property type="match status" value="1"/>
</dbReference>
<evidence type="ECO:0000256" key="6">
    <source>
        <dbReference type="ARBA" id="ARBA00022679"/>
    </source>
</evidence>
<accession>A0A1A7XHW5</accession>
<dbReference type="SUPFAM" id="SSF111278">
    <property type="entry name" value="SSo0622-like"/>
    <property type="match status" value="1"/>
</dbReference>
<dbReference type="UniPathway" id="UPA00375"/>
<keyword evidence="5" id="KW-0489">Methyltransferase</keyword>
<dbReference type="EC" id="2.1.1.282" evidence="3"/>
<evidence type="ECO:0000256" key="3">
    <source>
        <dbReference type="ARBA" id="ARBA00012750"/>
    </source>
</evidence>
<protein>
    <recommendedName>
        <fullName evidence="4">tRNA wybutosine-synthesizing protein 3 homolog</fullName>
        <ecNumber evidence="3">2.1.1.282</ecNumber>
    </recommendedName>
    <alternativeName>
        <fullName evidence="10">tRNA(Phe) 7-((3-amino-3-carboxypropyl)-4-demethylwyosine(37)-N(4))-methyltransferase</fullName>
    </alternativeName>
</protein>
<name>A0A1A7XHW5_9TELE</name>
<comment type="similarity">
    <text evidence="2">Belongs to the TYW3 family.</text>
</comment>
<comment type="pathway">
    <text evidence="1">tRNA modification; wybutosine-tRNA(Phe) biosynthesis.</text>
</comment>
<feature type="region of interest" description="Disordered" evidence="12">
    <location>
        <begin position="207"/>
        <end position="264"/>
    </location>
</feature>
<evidence type="ECO:0000259" key="13">
    <source>
        <dbReference type="Pfam" id="PF02676"/>
    </source>
</evidence>
<reference evidence="14" key="2">
    <citation type="submission" date="2016-06" db="EMBL/GenBank/DDBJ databases">
        <title>The genome of a short-lived fish provides insights into sex chromosome evolution and the genetic control of aging.</title>
        <authorList>
            <person name="Reichwald K."/>
            <person name="Felder M."/>
            <person name="Petzold A."/>
            <person name="Koch P."/>
            <person name="Groth M."/>
            <person name="Platzer M."/>
        </authorList>
    </citation>
    <scope>NUCLEOTIDE SEQUENCE</scope>
    <source>
        <tissue evidence="14">Brain</tissue>
    </source>
</reference>
<dbReference type="GO" id="GO:0032259">
    <property type="term" value="P:methylation"/>
    <property type="evidence" value="ECO:0007669"/>
    <property type="project" value="UniProtKB-KW"/>
</dbReference>
<evidence type="ECO:0000256" key="12">
    <source>
        <dbReference type="SAM" id="MobiDB-lite"/>
    </source>
</evidence>
<comment type="function">
    <text evidence="9">Probable S-adenosyl-L-methionine-dependent methyltransferase that acts as a component of the wybutosine biosynthesis pathway. Wybutosine is a hyper modified guanosine with a tricyclic base found at the 3'-position adjacent to the anticodon of eukaryotic phenylalanine tRNA.</text>
</comment>
<dbReference type="Gene3D" id="3.30.1960.10">
    <property type="entry name" value="tRNA wybutosine-synthesizing-like"/>
    <property type="match status" value="1"/>
</dbReference>
<evidence type="ECO:0000256" key="5">
    <source>
        <dbReference type="ARBA" id="ARBA00022603"/>
    </source>
</evidence>
<keyword evidence="7" id="KW-0949">S-adenosyl-L-methionine</keyword>
<gene>
    <name evidence="14" type="primary">TYW3</name>
</gene>
<feature type="domain" description="tRNA wybutosine-synthesizing protein" evidence="13">
    <location>
        <begin position="7"/>
        <end position="191"/>
    </location>
</feature>
<dbReference type="GO" id="GO:0008168">
    <property type="term" value="F:methyltransferase activity"/>
    <property type="evidence" value="ECO:0007669"/>
    <property type="project" value="UniProtKB-KW"/>
</dbReference>
<evidence type="ECO:0000256" key="8">
    <source>
        <dbReference type="ARBA" id="ARBA00022694"/>
    </source>
</evidence>
<evidence type="ECO:0000256" key="10">
    <source>
        <dbReference type="ARBA" id="ARBA00030554"/>
    </source>
</evidence>
<reference evidence="14" key="1">
    <citation type="submission" date="2016-05" db="EMBL/GenBank/DDBJ databases">
        <authorList>
            <person name="Lavstsen T."/>
            <person name="Jespersen J.S."/>
        </authorList>
    </citation>
    <scope>NUCLEOTIDE SEQUENCE</scope>
    <source>
        <tissue evidence="14">Brain</tissue>
    </source>
</reference>
<dbReference type="AlphaFoldDB" id="A0A1A7XHW5"/>
<comment type="catalytic activity">
    <reaction evidence="11">
        <text>4-demethyl-7-[(3S)-3-amino-3-carboxypropyl]wyosine(37) in tRNA(Phe) + S-adenosyl-L-methionine = 7-[(3S)-3-amino-3-carboxypropyl]wyosine(37) in tRNA(Phe) + S-adenosyl-L-homocysteine + H(+)</text>
        <dbReference type="Rhea" id="RHEA:36635"/>
        <dbReference type="Rhea" id="RHEA-COMP:10378"/>
        <dbReference type="Rhea" id="RHEA-COMP:10379"/>
        <dbReference type="ChEBI" id="CHEBI:15378"/>
        <dbReference type="ChEBI" id="CHEBI:57856"/>
        <dbReference type="ChEBI" id="CHEBI:59789"/>
        <dbReference type="ChEBI" id="CHEBI:73543"/>
        <dbReference type="ChEBI" id="CHEBI:73550"/>
        <dbReference type="EC" id="2.1.1.282"/>
    </reaction>
</comment>
<proteinExistence type="inferred from homology"/>
<evidence type="ECO:0000256" key="2">
    <source>
        <dbReference type="ARBA" id="ARBA00008569"/>
    </source>
</evidence>
<feature type="compositionally biased region" description="Polar residues" evidence="12">
    <location>
        <begin position="207"/>
        <end position="217"/>
    </location>
</feature>
<dbReference type="Pfam" id="PF02676">
    <property type="entry name" value="TYW3"/>
    <property type="match status" value="1"/>
</dbReference>
<evidence type="ECO:0000256" key="7">
    <source>
        <dbReference type="ARBA" id="ARBA00022691"/>
    </source>
</evidence>
<dbReference type="InterPro" id="IPR036602">
    <property type="entry name" value="tRNA_yW-synthesising-like_sf"/>
</dbReference>
<organism evidence="14">
    <name type="scientific">Iconisemion striatum</name>
    <dbReference type="NCBI Taxonomy" id="60296"/>
    <lineage>
        <taxon>Eukaryota</taxon>
        <taxon>Metazoa</taxon>
        <taxon>Chordata</taxon>
        <taxon>Craniata</taxon>
        <taxon>Vertebrata</taxon>
        <taxon>Euteleostomi</taxon>
        <taxon>Actinopterygii</taxon>
        <taxon>Neopterygii</taxon>
        <taxon>Teleostei</taxon>
        <taxon>Neoteleostei</taxon>
        <taxon>Acanthomorphata</taxon>
        <taxon>Ovalentaria</taxon>
        <taxon>Atherinomorphae</taxon>
        <taxon>Cyprinodontiformes</taxon>
        <taxon>Nothobranchiidae</taxon>
        <taxon>Iconisemion</taxon>
    </lineage>
</organism>
<dbReference type="GO" id="GO:0008033">
    <property type="term" value="P:tRNA processing"/>
    <property type="evidence" value="ECO:0007669"/>
    <property type="project" value="UniProtKB-KW"/>
</dbReference>
<evidence type="ECO:0000256" key="4">
    <source>
        <dbReference type="ARBA" id="ARBA00016536"/>
    </source>
</evidence>
<sequence length="264" mass="30138">MEKSFRQWKKQCLNKLDQSKKGSVDRDIEHVVSLLNSCEEFFTTSSCSGRTILIDGAPDSSDIQKQNCAWLFVSHHKCTFDDLMSGLSRSSGDAVLKFEPAVLHVQCRRLEDAQLVHSVAVNSGFRNSGLTVGKMGKIISAVRSTHGLEVPLTHNGKLLVDHQYIHFLTQIANQKMEENLKRIHRFYQNLQSALSAERLPIPEQLSSLELQHPQNTPEAEKEEEERNKNMYTRRRRRRQRDTDPNDDDCNSSQPELGDCLSLFT</sequence>
<evidence type="ECO:0000313" key="14">
    <source>
        <dbReference type="EMBL" id="SBP17588.1"/>
    </source>
</evidence>
<dbReference type="InterPro" id="IPR003827">
    <property type="entry name" value="tRNA_yW-synthesising"/>
</dbReference>
<keyword evidence="8" id="KW-0819">tRNA processing</keyword>